<dbReference type="SUPFAM" id="SSF100950">
    <property type="entry name" value="NagB/RpiA/CoA transferase-like"/>
    <property type="match status" value="1"/>
</dbReference>
<gene>
    <name evidence="9" type="ORF">PPYR_01131</name>
</gene>
<dbReference type="NCBIfam" id="TIGR02727">
    <property type="entry name" value="MTHFS_bact"/>
    <property type="match status" value="1"/>
</dbReference>
<evidence type="ECO:0000256" key="7">
    <source>
        <dbReference type="RuleBase" id="RU361279"/>
    </source>
</evidence>
<dbReference type="EC" id="6.3.3.2" evidence="5 7"/>
<evidence type="ECO:0000313" key="10">
    <source>
        <dbReference type="Proteomes" id="UP000327044"/>
    </source>
</evidence>
<keyword evidence="2 6" id="KW-0547">Nucleotide-binding</keyword>
<sequence length="205" mass="23490">MPSAVQAVQAAKSALRKTVQGKLALVSRDEKKIQSEKVLTKLFKLPAFVRSQRVSVYLSTEDEISTEPIIRRIFESRKACYVPRYHKNQMEMVKLHSMEDWETLPLTKWNIKQPRLAEQRENALDTGGLDLVIVPGVAFTADGDRMGHGKGYYDTFLRHLYDTQSKPPITVALAFKEQVLNEVPLQEHDVKIDLILYIDRPENEP</sequence>
<dbReference type="GO" id="GO:0009396">
    <property type="term" value="P:folic acid-containing compound biosynthetic process"/>
    <property type="evidence" value="ECO:0007669"/>
    <property type="project" value="TreeGrafter"/>
</dbReference>
<dbReference type="FunFam" id="3.40.50.10420:FF:000007">
    <property type="entry name" value="5-formyltetrahydrofolate cyclo-ligase"/>
    <property type="match status" value="1"/>
</dbReference>
<dbReference type="Gene3D" id="3.40.50.10420">
    <property type="entry name" value="NagB/RpiA/CoA transferase-like"/>
    <property type="match status" value="1"/>
</dbReference>
<dbReference type="GO" id="GO:0046872">
    <property type="term" value="F:metal ion binding"/>
    <property type="evidence" value="ECO:0007669"/>
    <property type="project" value="UniProtKB-KW"/>
</dbReference>
<dbReference type="InterPro" id="IPR024185">
    <property type="entry name" value="FTHF_cligase-like_sf"/>
</dbReference>
<dbReference type="InParanoid" id="A0A1Y1MCK7"/>
<dbReference type="Proteomes" id="UP000327044">
    <property type="component" value="Unassembled WGS sequence"/>
</dbReference>
<organism evidence="8">
    <name type="scientific">Photinus pyralis</name>
    <name type="common">Common eastern firefly</name>
    <name type="synonym">Lampyris pyralis</name>
    <dbReference type="NCBI Taxonomy" id="7054"/>
    <lineage>
        <taxon>Eukaryota</taxon>
        <taxon>Metazoa</taxon>
        <taxon>Ecdysozoa</taxon>
        <taxon>Arthropoda</taxon>
        <taxon>Hexapoda</taxon>
        <taxon>Insecta</taxon>
        <taxon>Pterygota</taxon>
        <taxon>Neoptera</taxon>
        <taxon>Endopterygota</taxon>
        <taxon>Coleoptera</taxon>
        <taxon>Polyphaga</taxon>
        <taxon>Elateriformia</taxon>
        <taxon>Elateroidea</taxon>
        <taxon>Lampyridae</taxon>
        <taxon>Lampyrinae</taxon>
        <taxon>Photinus</taxon>
    </lineage>
</organism>
<reference evidence="8" key="1">
    <citation type="journal article" date="2016" name="Sci. Rep.">
        <title>Molecular characterization of firefly nuptial gifts: a multi-omics approach sheds light on postcopulatory sexual selection.</title>
        <authorList>
            <person name="Al-Wathiqui N."/>
            <person name="Fallon T.R."/>
            <person name="South A."/>
            <person name="Weng J.K."/>
            <person name="Lewis S.M."/>
        </authorList>
    </citation>
    <scope>NUCLEOTIDE SEQUENCE</scope>
</reference>
<comment type="catalytic activity">
    <reaction evidence="4 7">
        <text>(6S)-5-formyl-5,6,7,8-tetrahydrofolate + ATP = (6R)-5,10-methenyltetrahydrofolate + ADP + phosphate</text>
        <dbReference type="Rhea" id="RHEA:10488"/>
        <dbReference type="ChEBI" id="CHEBI:30616"/>
        <dbReference type="ChEBI" id="CHEBI:43474"/>
        <dbReference type="ChEBI" id="CHEBI:57455"/>
        <dbReference type="ChEBI" id="CHEBI:57457"/>
        <dbReference type="ChEBI" id="CHEBI:456216"/>
        <dbReference type="EC" id="6.3.3.2"/>
    </reaction>
</comment>
<dbReference type="GO" id="GO:0035999">
    <property type="term" value="P:tetrahydrofolate interconversion"/>
    <property type="evidence" value="ECO:0007669"/>
    <property type="project" value="TreeGrafter"/>
</dbReference>
<evidence type="ECO:0000256" key="3">
    <source>
        <dbReference type="ARBA" id="ARBA00022840"/>
    </source>
</evidence>
<name>A0A1Y1MCK7_PHOPY</name>
<dbReference type="GO" id="GO:0005739">
    <property type="term" value="C:mitochondrion"/>
    <property type="evidence" value="ECO:0007669"/>
    <property type="project" value="TreeGrafter"/>
</dbReference>
<dbReference type="OrthoDB" id="2015992at2759"/>
<evidence type="ECO:0000256" key="5">
    <source>
        <dbReference type="ARBA" id="ARBA00038966"/>
    </source>
</evidence>
<comment type="cofactor">
    <cofactor evidence="7">
        <name>Mg(2+)</name>
        <dbReference type="ChEBI" id="CHEBI:18420"/>
    </cofactor>
</comment>
<dbReference type="AlphaFoldDB" id="A0A1Y1MCK7"/>
<evidence type="ECO:0000256" key="1">
    <source>
        <dbReference type="ARBA" id="ARBA00010638"/>
    </source>
</evidence>
<dbReference type="EMBL" id="GEZM01035128">
    <property type="protein sequence ID" value="JAV83393.1"/>
    <property type="molecule type" value="Transcribed_RNA"/>
</dbReference>
<dbReference type="GO" id="GO:0030272">
    <property type="term" value="F:5-formyltetrahydrofolate cyclo-ligase activity"/>
    <property type="evidence" value="ECO:0007669"/>
    <property type="project" value="UniProtKB-EC"/>
</dbReference>
<keyword evidence="10" id="KW-1185">Reference proteome</keyword>
<dbReference type="EMBL" id="GEZM01035129">
    <property type="protein sequence ID" value="JAV83390.1"/>
    <property type="molecule type" value="Transcribed_RNA"/>
</dbReference>
<protein>
    <recommendedName>
        <fullName evidence="5 7">5-formyltetrahydrofolate cyclo-ligase</fullName>
        <ecNumber evidence="5 7">6.3.3.2</ecNumber>
    </recommendedName>
</protein>
<evidence type="ECO:0000256" key="6">
    <source>
        <dbReference type="PIRSR" id="PIRSR006806-1"/>
    </source>
</evidence>
<feature type="binding site" evidence="6">
    <location>
        <position position="63"/>
    </location>
    <ligand>
        <name>substrate</name>
    </ligand>
</feature>
<accession>A0A1Y1MCK7</accession>
<evidence type="ECO:0000256" key="2">
    <source>
        <dbReference type="ARBA" id="ARBA00022741"/>
    </source>
</evidence>
<feature type="binding site" evidence="6">
    <location>
        <begin position="145"/>
        <end position="153"/>
    </location>
    <ligand>
        <name>ATP</name>
        <dbReference type="ChEBI" id="CHEBI:30616"/>
    </ligand>
</feature>
<dbReference type="InterPro" id="IPR037171">
    <property type="entry name" value="NagB/RpiA_transferase-like"/>
</dbReference>
<keyword evidence="7" id="KW-0479">Metal-binding</keyword>
<dbReference type="PIRSF" id="PIRSF006806">
    <property type="entry name" value="FTHF_cligase"/>
    <property type="match status" value="1"/>
</dbReference>
<keyword evidence="3 6" id="KW-0067">ATP-binding</keyword>
<feature type="binding site" evidence="6">
    <location>
        <begin position="12"/>
        <end position="16"/>
    </location>
    <ligand>
        <name>ATP</name>
        <dbReference type="ChEBI" id="CHEBI:30616"/>
    </ligand>
</feature>
<dbReference type="PANTHER" id="PTHR23407:SF1">
    <property type="entry name" value="5-FORMYLTETRAHYDROFOLATE CYCLO-LIGASE"/>
    <property type="match status" value="1"/>
</dbReference>
<dbReference type="EMBL" id="VVIM01000001">
    <property type="protein sequence ID" value="KAB0804161.1"/>
    <property type="molecule type" value="Genomic_DNA"/>
</dbReference>
<feature type="binding site" evidence="6">
    <location>
        <position position="58"/>
    </location>
    <ligand>
        <name>substrate</name>
    </ligand>
</feature>
<evidence type="ECO:0000256" key="4">
    <source>
        <dbReference type="ARBA" id="ARBA00036539"/>
    </source>
</evidence>
<evidence type="ECO:0000313" key="8">
    <source>
        <dbReference type="EMBL" id="JAV83393.1"/>
    </source>
</evidence>
<dbReference type="FunCoup" id="A0A1Y1MCK7">
    <property type="interactions" value="517"/>
</dbReference>
<dbReference type="InterPro" id="IPR002698">
    <property type="entry name" value="FTHF_cligase"/>
</dbReference>
<keyword evidence="7" id="KW-0460">Magnesium</keyword>
<proteinExistence type="inferred from homology"/>
<dbReference type="GO" id="GO:0005524">
    <property type="term" value="F:ATP binding"/>
    <property type="evidence" value="ECO:0007669"/>
    <property type="project" value="UniProtKB-KW"/>
</dbReference>
<comment type="similarity">
    <text evidence="1 7">Belongs to the 5-formyltetrahydrofolate cyclo-ligase family.</text>
</comment>
<evidence type="ECO:0000313" key="9">
    <source>
        <dbReference type="EMBL" id="KAB0804161.1"/>
    </source>
</evidence>
<reference evidence="9 10" key="2">
    <citation type="journal article" date="2018" name="Elife">
        <title>Firefly genomes illuminate parallel origins of bioluminescence in beetles.</title>
        <authorList>
            <person name="Fallon T.R."/>
            <person name="Lower S.E."/>
            <person name="Chang C.H."/>
            <person name="Bessho-Uehara M."/>
            <person name="Martin G.J."/>
            <person name="Bewick A.J."/>
            <person name="Behringer M."/>
            <person name="Debat H.J."/>
            <person name="Wong I."/>
            <person name="Day J.C."/>
            <person name="Suvorov A."/>
            <person name="Silva C.J."/>
            <person name="Stanger-Hall K.F."/>
            <person name="Hall D.W."/>
            <person name="Schmitz R.J."/>
            <person name="Nelson D.R."/>
            <person name="Lewis S.M."/>
            <person name="Shigenobu S."/>
            <person name="Bybee S.M."/>
            <person name="Larracuente A.M."/>
            <person name="Oba Y."/>
            <person name="Weng J.K."/>
        </authorList>
    </citation>
    <scope>NUCLEOTIDE SEQUENCE [LARGE SCALE GENOMIC DNA]</scope>
    <source>
        <strain evidence="9">1611_PpyrPB1</strain>
        <tissue evidence="9">Whole body</tissue>
    </source>
</reference>
<dbReference type="PANTHER" id="PTHR23407">
    <property type="entry name" value="ATPASE INHIBITOR/5-FORMYLTETRAHYDROFOLATE CYCLO-LIGASE"/>
    <property type="match status" value="1"/>
</dbReference>
<dbReference type="Pfam" id="PF01812">
    <property type="entry name" value="5-FTHF_cyc-lig"/>
    <property type="match status" value="1"/>
</dbReference>
<reference evidence="9" key="3">
    <citation type="submission" date="2019-08" db="EMBL/GenBank/DDBJ databases">
        <authorList>
            <consortium name="Photinus pyralis genome working group"/>
            <person name="Fallon T.R."/>
            <person name="Sander Lower S.E."/>
            <person name="Weng J.-K."/>
        </authorList>
    </citation>
    <scope>NUCLEOTIDE SEQUENCE</scope>
    <source>
        <strain evidence="9">1611_PpyrPB1</strain>
        <tissue evidence="9">Whole body</tissue>
    </source>
</reference>